<comment type="caution">
    <text evidence="4">The sequence shown here is derived from an EMBL/GenBank/DDBJ whole genome shotgun (WGS) entry which is preliminary data.</text>
</comment>
<proteinExistence type="inferred from homology"/>
<dbReference type="SUPFAM" id="SSF109854">
    <property type="entry name" value="DinB/YfiT-like putative metalloenzymes"/>
    <property type="match status" value="1"/>
</dbReference>
<dbReference type="AlphaFoldDB" id="A0A0T5VST3"/>
<gene>
    <name evidence="4" type="ORF">ASU31_04160</name>
</gene>
<dbReference type="InterPro" id="IPR007837">
    <property type="entry name" value="DinB"/>
</dbReference>
<accession>A0A0T5VST3</accession>
<dbReference type="Proteomes" id="UP000051950">
    <property type="component" value="Unassembled WGS sequence"/>
</dbReference>
<dbReference type="Pfam" id="PF05163">
    <property type="entry name" value="DinB"/>
    <property type="match status" value="1"/>
</dbReference>
<evidence type="ECO:0000256" key="1">
    <source>
        <dbReference type="ARBA" id="ARBA00008635"/>
    </source>
</evidence>
<protein>
    <recommendedName>
        <fullName evidence="6">Damage-inducible protein DinB</fullName>
    </recommendedName>
</protein>
<organism evidence="4 5">
    <name type="scientific">Pedobacter ginsenosidimutans</name>
    <dbReference type="NCBI Taxonomy" id="687842"/>
    <lineage>
        <taxon>Bacteria</taxon>
        <taxon>Pseudomonadati</taxon>
        <taxon>Bacteroidota</taxon>
        <taxon>Sphingobacteriia</taxon>
        <taxon>Sphingobacteriales</taxon>
        <taxon>Sphingobacteriaceae</taxon>
        <taxon>Pedobacter</taxon>
    </lineage>
</organism>
<dbReference type="Gene3D" id="1.20.120.450">
    <property type="entry name" value="dinb family like domain"/>
    <property type="match status" value="1"/>
</dbReference>
<dbReference type="STRING" id="687842.ASU31_04160"/>
<keyword evidence="5" id="KW-1185">Reference proteome</keyword>
<name>A0A0T5VST3_9SPHI</name>
<dbReference type="InterPro" id="IPR034660">
    <property type="entry name" value="DinB/YfiT-like"/>
</dbReference>
<comment type="similarity">
    <text evidence="1">Belongs to the DinB family.</text>
</comment>
<dbReference type="PANTHER" id="PTHR37302:SF3">
    <property type="entry name" value="DAMAGE-INDUCIBLE PROTEIN DINB"/>
    <property type="match status" value="1"/>
</dbReference>
<keyword evidence="2 3" id="KW-0479">Metal-binding</keyword>
<dbReference type="GO" id="GO:0046872">
    <property type="term" value="F:metal ion binding"/>
    <property type="evidence" value="ECO:0007669"/>
    <property type="project" value="UniProtKB-KW"/>
</dbReference>
<evidence type="ECO:0008006" key="6">
    <source>
        <dbReference type="Google" id="ProtNLM"/>
    </source>
</evidence>
<feature type="binding site" evidence="3">
    <location>
        <position position="37"/>
    </location>
    <ligand>
        <name>a divalent metal cation</name>
        <dbReference type="ChEBI" id="CHEBI:60240"/>
    </ligand>
</feature>
<evidence type="ECO:0000313" key="5">
    <source>
        <dbReference type="Proteomes" id="UP000051950"/>
    </source>
</evidence>
<feature type="binding site" evidence="3">
    <location>
        <position position="119"/>
    </location>
    <ligand>
        <name>a divalent metal cation</name>
        <dbReference type="ChEBI" id="CHEBI:60240"/>
    </ligand>
</feature>
<reference evidence="4 5" key="1">
    <citation type="submission" date="2015-11" db="EMBL/GenBank/DDBJ databases">
        <title>Sequence of Pedobacter ginsenosidimutans.</title>
        <authorList>
            <person name="Carson E."/>
            <person name="Keyser V."/>
            <person name="Newman J."/>
            <person name="Miller J."/>
        </authorList>
    </citation>
    <scope>NUCLEOTIDE SEQUENCE [LARGE SCALE GENOMIC DNA]</scope>
    <source>
        <strain evidence="4 5">KACC 14530</strain>
    </source>
</reference>
<dbReference type="PANTHER" id="PTHR37302">
    <property type="entry name" value="SLR1116 PROTEIN"/>
    <property type="match status" value="1"/>
</dbReference>
<evidence type="ECO:0000256" key="2">
    <source>
        <dbReference type="ARBA" id="ARBA00022723"/>
    </source>
</evidence>
<sequence>MREEEIINYTELADQRIIEIFKLATAEMPDAERLFSHVLNAQHIWAQRISGKKPLYGVWDIHQKENFERIAAENFKLIRAVLKESPLDKKILYSNTQGIQYENRLDEILFHLFNHSTYHRGQVVTLLKKEGFTPPVTDYIMLKRDHLL</sequence>
<evidence type="ECO:0000256" key="3">
    <source>
        <dbReference type="PIRSR" id="PIRSR607837-1"/>
    </source>
</evidence>
<dbReference type="OrthoDB" id="9811413at2"/>
<evidence type="ECO:0000313" key="4">
    <source>
        <dbReference type="EMBL" id="KRT16888.1"/>
    </source>
</evidence>
<dbReference type="RefSeq" id="WP_057931140.1">
    <property type="nucleotide sequence ID" value="NZ_LMZQ01000003.1"/>
</dbReference>
<feature type="binding site" evidence="3">
    <location>
        <position position="115"/>
    </location>
    <ligand>
        <name>a divalent metal cation</name>
        <dbReference type="ChEBI" id="CHEBI:60240"/>
    </ligand>
</feature>
<dbReference type="EMBL" id="LMZQ01000003">
    <property type="protein sequence ID" value="KRT16888.1"/>
    <property type="molecule type" value="Genomic_DNA"/>
</dbReference>